<evidence type="ECO:0000313" key="4">
    <source>
        <dbReference type="Proteomes" id="UP000037023"/>
    </source>
</evidence>
<dbReference type="PANTHER" id="PTHR48081">
    <property type="entry name" value="AB HYDROLASE SUPERFAMILY PROTEIN C4A8.06C"/>
    <property type="match status" value="1"/>
</dbReference>
<dbReference type="InterPro" id="IPR050300">
    <property type="entry name" value="GDXG_lipolytic_enzyme"/>
</dbReference>
<name>A0A0L8JAP8_STRVR</name>
<evidence type="ECO:0000259" key="2">
    <source>
        <dbReference type="Pfam" id="PF07859"/>
    </source>
</evidence>
<dbReference type="SUPFAM" id="SSF53474">
    <property type="entry name" value="alpha/beta-Hydrolases"/>
    <property type="match status" value="1"/>
</dbReference>
<dbReference type="PATRIC" id="fig|1938.6.peg.7563"/>
<dbReference type="GO" id="GO:0016787">
    <property type="term" value="F:hydrolase activity"/>
    <property type="evidence" value="ECO:0007669"/>
    <property type="project" value="UniProtKB-KW"/>
</dbReference>
<dbReference type="PANTHER" id="PTHR48081:SF8">
    <property type="entry name" value="ALPHA_BETA HYDROLASE FOLD-3 DOMAIN-CONTAINING PROTEIN-RELATED"/>
    <property type="match status" value="1"/>
</dbReference>
<dbReference type="OrthoDB" id="128186at2"/>
<accession>A0A0L8JAP8</accession>
<dbReference type="RefSeq" id="WP_051786913.1">
    <property type="nucleotide sequence ID" value="NZ_LGUP01000392.1"/>
</dbReference>
<dbReference type="AlphaFoldDB" id="A0A0L8JAP8"/>
<dbReference type="Pfam" id="PF07859">
    <property type="entry name" value="Abhydrolase_3"/>
    <property type="match status" value="1"/>
</dbReference>
<protein>
    <recommendedName>
        <fullName evidence="2">Alpha/beta hydrolase fold-3 domain-containing protein</fullName>
    </recommendedName>
</protein>
<evidence type="ECO:0000256" key="1">
    <source>
        <dbReference type="ARBA" id="ARBA00022801"/>
    </source>
</evidence>
<comment type="caution">
    <text evidence="3">The sequence shown here is derived from an EMBL/GenBank/DDBJ whole genome shotgun (WGS) entry which is preliminary data.</text>
</comment>
<gene>
    <name evidence="3" type="ORF">ADK34_35090</name>
</gene>
<dbReference type="InterPro" id="IPR013094">
    <property type="entry name" value="AB_hydrolase_3"/>
</dbReference>
<reference evidence="3 4" key="1">
    <citation type="submission" date="2015-06" db="EMBL/GenBank/DDBJ databases">
        <authorList>
            <person name="Hoefler B.C."/>
            <person name="Straight P.D."/>
        </authorList>
    </citation>
    <scope>NUCLEOTIDE SEQUENCE [LARGE SCALE GENOMIC DNA]</scope>
    <source>
        <strain evidence="3 4">NRRL 3427</strain>
    </source>
</reference>
<sequence>MPSLTSRAMPTMVRLRGAKKVFSSAEAVREQVLTRSLRPTGYAPPAGLGRTVDLAVRRVAGWPVYEVTPRGTLDPRRRAIYLHGGAYINEIAPQHWKLIAHVAAETGTQVTVPIYPLAPLATAAEVVPAVTDLATQLLDDAATTAVTLIGDSAGGGMALAVAVHLRDRGLPAPARTILISPWLDISLTDPRIALLEERDPWLAVPGARYAGDLYRGALPADHPHVSPLLADLTGLNPITLFSGTRDIVNADARRLAARATAAGVELDFHEAPEMLHVYPLLPIPEGRAARTAICTALRSRRGPQRPSSARG</sequence>
<evidence type="ECO:0000313" key="3">
    <source>
        <dbReference type="EMBL" id="KOG10710.1"/>
    </source>
</evidence>
<feature type="domain" description="Alpha/beta hydrolase fold-3" evidence="2">
    <location>
        <begin position="80"/>
        <end position="278"/>
    </location>
</feature>
<dbReference type="EMBL" id="LGUP01000392">
    <property type="protein sequence ID" value="KOG10710.1"/>
    <property type="molecule type" value="Genomic_DNA"/>
</dbReference>
<organism evidence="3 4">
    <name type="scientific">Streptomyces viridochromogenes</name>
    <dbReference type="NCBI Taxonomy" id="1938"/>
    <lineage>
        <taxon>Bacteria</taxon>
        <taxon>Bacillati</taxon>
        <taxon>Actinomycetota</taxon>
        <taxon>Actinomycetes</taxon>
        <taxon>Kitasatosporales</taxon>
        <taxon>Streptomycetaceae</taxon>
        <taxon>Streptomyces</taxon>
    </lineage>
</organism>
<dbReference type="Proteomes" id="UP000037023">
    <property type="component" value="Unassembled WGS sequence"/>
</dbReference>
<keyword evidence="1" id="KW-0378">Hydrolase</keyword>
<dbReference type="InterPro" id="IPR029058">
    <property type="entry name" value="AB_hydrolase_fold"/>
</dbReference>
<dbReference type="Gene3D" id="3.40.50.1820">
    <property type="entry name" value="alpha/beta hydrolase"/>
    <property type="match status" value="1"/>
</dbReference>
<proteinExistence type="predicted"/>